<dbReference type="Proteomes" id="UP000612680">
    <property type="component" value="Chromosome"/>
</dbReference>
<dbReference type="Gene3D" id="3.20.20.100">
    <property type="entry name" value="NADP-dependent oxidoreductase domain"/>
    <property type="match status" value="1"/>
</dbReference>
<dbReference type="Pfam" id="PF00248">
    <property type="entry name" value="Aldo_ket_red"/>
    <property type="match status" value="1"/>
</dbReference>
<evidence type="ECO:0000313" key="3">
    <source>
        <dbReference type="Proteomes" id="UP000612680"/>
    </source>
</evidence>
<feature type="domain" description="NADP-dependent oxidoreductase" evidence="1">
    <location>
        <begin position="15"/>
        <end position="191"/>
    </location>
</feature>
<dbReference type="SUPFAM" id="SSF51430">
    <property type="entry name" value="NAD(P)-linked oxidoreductase"/>
    <property type="match status" value="1"/>
</dbReference>
<organism evidence="2 3">
    <name type="scientific">Dyadobacter sandarakinus</name>
    <dbReference type="NCBI Taxonomy" id="2747268"/>
    <lineage>
        <taxon>Bacteria</taxon>
        <taxon>Pseudomonadati</taxon>
        <taxon>Bacteroidota</taxon>
        <taxon>Cytophagia</taxon>
        <taxon>Cytophagales</taxon>
        <taxon>Spirosomataceae</taxon>
        <taxon>Dyadobacter</taxon>
    </lineage>
</organism>
<dbReference type="PANTHER" id="PTHR43312">
    <property type="entry name" value="D-THREO-ALDOSE 1-DEHYDROGENASE"/>
    <property type="match status" value="1"/>
</dbReference>
<dbReference type="InterPro" id="IPR036812">
    <property type="entry name" value="NAD(P)_OxRdtase_dom_sf"/>
</dbReference>
<proteinExistence type="predicted"/>
<dbReference type="RefSeq" id="WP_204660221.1">
    <property type="nucleotide sequence ID" value="NZ_CP056775.1"/>
</dbReference>
<dbReference type="PROSITE" id="PS51257">
    <property type="entry name" value="PROKAR_LIPOPROTEIN"/>
    <property type="match status" value="1"/>
</dbReference>
<evidence type="ECO:0000313" key="2">
    <source>
        <dbReference type="EMBL" id="QRQ99458.1"/>
    </source>
</evidence>
<keyword evidence="3" id="KW-1185">Reference proteome</keyword>
<accession>A0ABX7I117</accession>
<name>A0ABX7I117_9BACT</name>
<dbReference type="InterPro" id="IPR023210">
    <property type="entry name" value="NADP_OxRdtase_dom"/>
</dbReference>
<dbReference type="PANTHER" id="PTHR43312:SF1">
    <property type="entry name" value="NADP-DEPENDENT OXIDOREDUCTASE DOMAIN-CONTAINING PROTEIN"/>
    <property type="match status" value="1"/>
</dbReference>
<gene>
    <name evidence="2" type="ORF">HWI92_00295</name>
</gene>
<reference evidence="2 3" key="1">
    <citation type="submission" date="2020-06" db="EMBL/GenBank/DDBJ databases">
        <title>Dyadobacter sandarakinus sp. nov., isolated from the soil of the Arctic Yellow River Station.</title>
        <authorList>
            <person name="Zhang Y."/>
            <person name="Peng F."/>
        </authorList>
    </citation>
    <scope>NUCLEOTIDE SEQUENCE [LARGE SCALE GENOMIC DNA]</scope>
    <source>
        <strain evidence="2 3">Q3-56</strain>
    </source>
</reference>
<dbReference type="EMBL" id="CP056775">
    <property type="protein sequence ID" value="QRQ99458.1"/>
    <property type="molecule type" value="Genomic_DNA"/>
</dbReference>
<evidence type="ECO:0000259" key="1">
    <source>
        <dbReference type="Pfam" id="PF00248"/>
    </source>
</evidence>
<sequence length="282" mass="31847">MKKVELVKGIPSSALGFGCAPILGAVDGKTAKRIIDCALDCGISHFDLARSYGYGEAEEFVGKILKERRNEMTIASKFGIMANWKSELLKPLKPLVRYLRSGDKKVDLVPKKQPAPTGQPGKGGDMFHDRIPFRAADMRRSLEKSLRALGSDHLDYFFVHNPLEKLVHIDELSEAAQRLKEEGKIRAWGIAYKRSLQELHQPYLDRFDVLQFDNSVGVDGYDNLIKTRAQKPNIFFSPLRGAAKEMKPNEILQQLFTDFPNTVILCSMFNEKHLRENAKLVS</sequence>
<dbReference type="InterPro" id="IPR053135">
    <property type="entry name" value="AKR2_Oxidoreductase"/>
</dbReference>
<protein>
    <submittedName>
        <fullName evidence="2">Aldo/keto reductase</fullName>
    </submittedName>
</protein>